<reference evidence="8" key="1">
    <citation type="journal article" date="2015" name="PeerJ">
        <title>First genomic representation of candidate bacterial phylum KSB3 points to enhanced environmental sensing as a trigger of wastewater bulking.</title>
        <authorList>
            <person name="Sekiguchi Y."/>
            <person name="Ohashi A."/>
            <person name="Parks D.H."/>
            <person name="Yamauchi T."/>
            <person name="Tyson G.W."/>
            <person name="Hugenholtz P."/>
        </authorList>
    </citation>
    <scope>NUCLEOTIDE SEQUENCE [LARGE SCALE GENOMIC DNA]</scope>
</reference>
<feature type="region of interest" description="Disordered" evidence="6">
    <location>
        <begin position="172"/>
        <end position="196"/>
    </location>
</feature>
<dbReference type="Gene3D" id="3.40.720.10">
    <property type="entry name" value="Alkaline Phosphatase, subunit A"/>
    <property type="match status" value="2"/>
</dbReference>
<comment type="function">
    <text evidence="2">Catalyzes the interconversion of 2-phosphoglycerate and 3-phosphoglycerate.</text>
</comment>
<dbReference type="NCBIfam" id="TIGR00306">
    <property type="entry name" value="apgM"/>
    <property type="match status" value="1"/>
</dbReference>
<accession>A0A0S6WBU0</accession>
<dbReference type="Proteomes" id="UP000030661">
    <property type="component" value="Unassembled WGS sequence"/>
</dbReference>
<dbReference type="Pfam" id="PF10143">
    <property type="entry name" value="PhosphMutase"/>
    <property type="match status" value="1"/>
</dbReference>
<proteinExistence type="inferred from homology"/>
<organism evidence="8">
    <name type="scientific">Vecturithrix granuli</name>
    <dbReference type="NCBI Taxonomy" id="1499967"/>
    <lineage>
        <taxon>Bacteria</taxon>
        <taxon>Candidatus Moduliflexota</taxon>
        <taxon>Candidatus Vecturitrichia</taxon>
        <taxon>Candidatus Vecturitrichales</taxon>
        <taxon>Candidatus Vecturitrichaceae</taxon>
        <taxon>Candidatus Vecturithrix</taxon>
    </lineage>
</organism>
<comment type="pathway">
    <text evidence="3">Carbohydrate degradation.</text>
</comment>
<dbReference type="GO" id="GO:0006096">
    <property type="term" value="P:glycolytic process"/>
    <property type="evidence" value="ECO:0007669"/>
    <property type="project" value="UniProtKB-KW"/>
</dbReference>
<dbReference type="SUPFAM" id="SSF53649">
    <property type="entry name" value="Alkaline phosphatase-like"/>
    <property type="match status" value="1"/>
</dbReference>
<dbReference type="PANTHER" id="PTHR31209:SF0">
    <property type="entry name" value="METALLOENZYME DOMAIN-CONTAINING PROTEIN"/>
    <property type="match status" value="1"/>
</dbReference>
<keyword evidence="9" id="KW-1185">Reference proteome</keyword>
<dbReference type="Pfam" id="PF01676">
    <property type="entry name" value="Metalloenzyme"/>
    <property type="match status" value="1"/>
</dbReference>
<protein>
    <submittedName>
        <fullName evidence="8">Phosphoglycerate mutase, 2,3-bisphosphoglycerate-independent, putative</fullName>
    </submittedName>
</protein>
<dbReference type="GO" id="GO:0046872">
    <property type="term" value="F:metal ion binding"/>
    <property type="evidence" value="ECO:0007669"/>
    <property type="project" value="InterPro"/>
</dbReference>
<dbReference type="InterPro" id="IPR017850">
    <property type="entry name" value="Alkaline_phosphatase_core_sf"/>
</dbReference>
<evidence type="ECO:0000256" key="5">
    <source>
        <dbReference type="ARBA" id="ARBA00023152"/>
    </source>
</evidence>
<dbReference type="GO" id="GO:0004619">
    <property type="term" value="F:phosphoglycerate mutase activity"/>
    <property type="evidence" value="ECO:0007669"/>
    <property type="project" value="UniProtKB-EC"/>
</dbReference>
<evidence type="ECO:0000256" key="3">
    <source>
        <dbReference type="ARBA" id="ARBA00004921"/>
    </source>
</evidence>
<gene>
    <name evidence="8" type="ORF">U27_01965</name>
</gene>
<dbReference type="PANTHER" id="PTHR31209">
    <property type="entry name" value="COFACTOR-INDEPENDENT PHOSPHOGLYCERATE MUTASE"/>
    <property type="match status" value="1"/>
</dbReference>
<evidence type="ECO:0000256" key="1">
    <source>
        <dbReference type="ARBA" id="ARBA00000370"/>
    </source>
</evidence>
<sequence>MYPDVIQQLVVKNDSKIIFLVMDGVGGLAHPDKGGTELQVAKTPNLDALAAKSSCGVFDPVYPGITPGSGPGHFGLFGYDPLTANIGRGVLEAAGIEFKLTGRDVAIRVNFATSDTAGNLVDRRAGRLATEENQRVCAKLRERIDLKDMNVEVFIEPVKEHRAAVVFRGDNLSGDLEDTDPQKTGVPPKAPTATSEEGKKMIPLVTKFLEQAHKILADEPKANTMLLRGFARYVPYPSMEDRYGLNALAVANYPMYRGIALLLGMKLHPITADIRTQFEAVKEQIGNYDFFFVHIKYTDSRGEDGDFDAKVKVIEEVDSLLPILTGINPDVMVVTADHSTPAILKAHSWHPVPVLLRAKYARVDRVSAFNEIDCIAGSLGRQPMVNLMPLVLANSLRLQKYGA</sequence>
<dbReference type="AlphaFoldDB" id="A0A0S6WBU0"/>
<feature type="domain" description="Metalloenzyme" evidence="7">
    <location>
        <begin position="16"/>
        <end position="382"/>
    </location>
</feature>
<evidence type="ECO:0000256" key="4">
    <source>
        <dbReference type="ARBA" id="ARBA00005524"/>
    </source>
</evidence>
<evidence type="ECO:0000256" key="6">
    <source>
        <dbReference type="SAM" id="MobiDB-lite"/>
    </source>
</evidence>
<comment type="catalytic activity">
    <reaction evidence="1">
        <text>(2R)-2-phosphoglycerate = (2R)-3-phosphoglycerate</text>
        <dbReference type="Rhea" id="RHEA:15901"/>
        <dbReference type="ChEBI" id="CHEBI:58272"/>
        <dbReference type="ChEBI" id="CHEBI:58289"/>
        <dbReference type="EC" id="5.4.2.12"/>
    </reaction>
</comment>
<evidence type="ECO:0000313" key="9">
    <source>
        <dbReference type="Proteomes" id="UP000030661"/>
    </source>
</evidence>
<evidence type="ECO:0000313" key="8">
    <source>
        <dbReference type="EMBL" id="GAK55134.1"/>
    </source>
</evidence>
<dbReference type="eggNOG" id="COG3635">
    <property type="taxonomic scope" value="Bacteria"/>
</dbReference>
<dbReference type="HOGENOM" id="CLU_034906_2_0_0"/>
<dbReference type="EMBL" id="DF820463">
    <property type="protein sequence ID" value="GAK55134.1"/>
    <property type="molecule type" value="Genomic_DNA"/>
</dbReference>
<evidence type="ECO:0000259" key="7">
    <source>
        <dbReference type="Pfam" id="PF01676"/>
    </source>
</evidence>
<dbReference type="STRING" id="1499967.U27_01965"/>
<keyword evidence="5" id="KW-0324">Glycolysis</keyword>
<dbReference type="CDD" id="cd16011">
    <property type="entry name" value="iPGM_like"/>
    <property type="match status" value="1"/>
</dbReference>
<dbReference type="NCBIfam" id="NF003160">
    <property type="entry name" value="PRK04135.1"/>
    <property type="match status" value="1"/>
</dbReference>
<evidence type="ECO:0000256" key="2">
    <source>
        <dbReference type="ARBA" id="ARBA00002315"/>
    </source>
</evidence>
<dbReference type="InterPro" id="IPR004456">
    <property type="entry name" value="Pglycerate_mutase_ApgM"/>
</dbReference>
<name>A0A0S6WBU0_VECG1</name>
<comment type="similarity">
    <text evidence="4">Belongs to the BPG-independent phosphoglycerate mutase family. A-PGAM subfamily.</text>
</comment>
<dbReference type="PIRSF" id="PIRSF006392">
    <property type="entry name" value="IPGAM_arch"/>
    <property type="match status" value="1"/>
</dbReference>
<dbReference type="InterPro" id="IPR006124">
    <property type="entry name" value="Metalloenzyme"/>
</dbReference>